<dbReference type="InterPro" id="IPR009241">
    <property type="entry name" value="HigB-like"/>
</dbReference>
<protein>
    <recommendedName>
        <fullName evidence="3">Type II toxin-antitoxin system RelE/ParE family toxin</fullName>
    </recommendedName>
</protein>
<reference evidence="1 2" key="1">
    <citation type="journal article" date="2015" name="Nature">
        <title>rRNA introns, odd ribosomes, and small enigmatic genomes across a large radiation of phyla.</title>
        <authorList>
            <person name="Brown C.T."/>
            <person name="Hug L.A."/>
            <person name="Thomas B.C."/>
            <person name="Sharon I."/>
            <person name="Castelle C.J."/>
            <person name="Singh A."/>
            <person name="Wilkins M.J."/>
            <person name="Williams K.H."/>
            <person name="Banfield J.F."/>
        </authorList>
    </citation>
    <scope>NUCLEOTIDE SEQUENCE [LARGE SCALE GENOMIC DNA]</scope>
</reference>
<dbReference type="STRING" id="1618484.UR56_C0002G0067"/>
<evidence type="ECO:0000313" key="2">
    <source>
        <dbReference type="Proteomes" id="UP000034004"/>
    </source>
</evidence>
<dbReference type="Pfam" id="PF05973">
    <property type="entry name" value="Gp49"/>
    <property type="match status" value="1"/>
</dbReference>
<comment type="caution">
    <text evidence="1">The sequence shown here is derived from an EMBL/GenBank/DDBJ whole genome shotgun (WGS) entry which is preliminary data.</text>
</comment>
<dbReference type="Proteomes" id="UP000034004">
    <property type="component" value="Unassembled WGS sequence"/>
</dbReference>
<organism evidence="1 2">
    <name type="scientific">Candidatus Roizmanbacteria bacterium GW2011_GWC2_34_23</name>
    <dbReference type="NCBI Taxonomy" id="1618484"/>
    <lineage>
        <taxon>Bacteria</taxon>
        <taxon>Candidatus Roizmaniibacteriota</taxon>
    </lineage>
</organism>
<proteinExistence type="predicted"/>
<name>A0A0G0DJ09_9BACT</name>
<dbReference type="EMBL" id="LBPR01000002">
    <property type="protein sequence ID" value="KKP63090.1"/>
    <property type="molecule type" value="Genomic_DNA"/>
</dbReference>
<dbReference type="AlphaFoldDB" id="A0A0G0DJ09"/>
<evidence type="ECO:0008006" key="3">
    <source>
        <dbReference type="Google" id="ProtNLM"/>
    </source>
</evidence>
<gene>
    <name evidence="1" type="ORF">UR56_C0002G0067</name>
</gene>
<sequence>MIKTLKYQLIFYKTSSGKDIIADFILNCENNLKNKIRTGIKIFEDYGLELLKTKWLKKIYHNPGIFELRITGGKQIRLLFIQYNSQVFLIIHAFVKKTQKIPGKELKIALKRAKEFI</sequence>
<accession>A0A0G0DJ09</accession>
<evidence type="ECO:0000313" key="1">
    <source>
        <dbReference type="EMBL" id="KKP63090.1"/>
    </source>
</evidence>